<gene>
    <name evidence="1" type="ORF">BJ212DRAFT_1483785</name>
</gene>
<evidence type="ECO:0000313" key="2">
    <source>
        <dbReference type="Proteomes" id="UP000807769"/>
    </source>
</evidence>
<proteinExistence type="predicted"/>
<evidence type="ECO:0000313" key="1">
    <source>
        <dbReference type="EMBL" id="KAG1811110.1"/>
    </source>
</evidence>
<dbReference type="Proteomes" id="UP000807769">
    <property type="component" value="Unassembled WGS sequence"/>
</dbReference>
<keyword evidence="2" id="KW-1185">Reference proteome</keyword>
<name>A0A9P7E5G5_9AGAM</name>
<dbReference type="RefSeq" id="XP_041189770.1">
    <property type="nucleotide sequence ID" value="XM_041340675.1"/>
</dbReference>
<accession>A0A9P7E5G5</accession>
<organism evidence="1 2">
    <name type="scientific">Suillus subaureus</name>
    <dbReference type="NCBI Taxonomy" id="48587"/>
    <lineage>
        <taxon>Eukaryota</taxon>
        <taxon>Fungi</taxon>
        <taxon>Dikarya</taxon>
        <taxon>Basidiomycota</taxon>
        <taxon>Agaricomycotina</taxon>
        <taxon>Agaricomycetes</taxon>
        <taxon>Agaricomycetidae</taxon>
        <taxon>Boletales</taxon>
        <taxon>Suillineae</taxon>
        <taxon>Suillaceae</taxon>
        <taxon>Suillus</taxon>
    </lineage>
</organism>
<protein>
    <submittedName>
        <fullName evidence="1">Uncharacterized protein</fullName>
    </submittedName>
</protein>
<dbReference type="AlphaFoldDB" id="A0A9P7E5G5"/>
<dbReference type="EMBL" id="JABBWG010000030">
    <property type="protein sequence ID" value="KAG1811110.1"/>
    <property type="molecule type" value="Genomic_DNA"/>
</dbReference>
<dbReference type="OrthoDB" id="2675068at2759"/>
<comment type="caution">
    <text evidence="1">The sequence shown here is derived from an EMBL/GenBank/DDBJ whole genome shotgun (WGS) entry which is preliminary data.</text>
</comment>
<sequence>MSASGHDLGNSQSQDVSLCVQTSPHARVKRKIATLMEDIEILKQDKLPHSNVTGKQLTTSHRDAVIRHMVILYTPIEDLVTENDQHCEETDNASTADQDRLQHGYVELMKVLLWFHEKLASIDHEESEDMLKKLK</sequence>
<reference evidence="1" key="1">
    <citation type="journal article" date="2020" name="New Phytol.">
        <title>Comparative genomics reveals dynamic genome evolution in host specialist ectomycorrhizal fungi.</title>
        <authorList>
            <person name="Lofgren L.A."/>
            <person name="Nguyen N.H."/>
            <person name="Vilgalys R."/>
            <person name="Ruytinx J."/>
            <person name="Liao H.L."/>
            <person name="Branco S."/>
            <person name="Kuo A."/>
            <person name="LaButti K."/>
            <person name="Lipzen A."/>
            <person name="Andreopoulos W."/>
            <person name="Pangilinan J."/>
            <person name="Riley R."/>
            <person name="Hundley H."/>
            <person name="Na H."/>
            <person name="Barry K."/>
            <person name="Grigoriev I.V."/>
            <person name="Stajich J.E."/>
            <person name="Kennedy P.G."/>
        </authorList>
    </citation>
    <scope>NUCLEOTIDE SEQUENCE</scope>
    <source>
        <strain evidence="1">MN1</strain>
    </source>
</reference>
<dbReference type="GeneID" id="64634691"/>